<dbReference type="Gene3D" id="1.20.120.450">
    <property type="entry name" value="dinb family like domain"/>
    <property type="match status" value="1"/>
</dbReference>
<dbReference type="SUPFAM" id="SSF109854">
    <property type="entry name" value="DinB/YfiT-like putative metalloenzymes"/>
    <property type="match status" value="1"/>
</dbReference>
<dbReference type="NCBIfam" id="TIGR03083">
    <property type="entry name" value="maleylpyruvate isomerase family mycothiol-dependent enzyme"/>
    <property type="match status" value="1"/>
</dbReference>
<proteinExistence type="predicted"/>
<protein>
    <submittedName>
        <fullName evidence="2">Maleylpyruvate isomerase family mycothiol-dependent enzyme</fullName>
    </submittedName>
</protein>
<accession>A0ABY7K2H1</accession>
<evidence type="ECO:0000313" key="2">
    <source>
        <dbReference type="EMBL" id="WAX59050.1"/>
    </source>
</evidence>
<evidence type="ECO:0000259" key="1">
    <source>
        <dbReference type="Pfam" id="PF11716"/>
    </source>
</evidence>
<organism evidence="2 3">
    <name type="scientific">Jatrophihabitans cynanchi</name>
    <dbReference type="NCBI Taxonomy" id="2944128"/>
    <lineage>
        <taxon>Bacteria</taxon>
        <taxon>Bacillati</taxon>
        <taxon>Actinomycetota</taxon>
        <taxon>Actinomycetes</taxon>
        <taxon>Jatrophihabitantales</taxon>
        <taxon>Jatrophihabitantaceae</taxon>
        <taxon>Jatrophihabitans</taxon>
    </lineage>
</organism>
<evidence type="ECO:0000313" key="3">
    <source>
        <dbReference type="Proteomes" id="UP001164693"/>
    </source>
</evidence>
<dbReference type="Pfam" id="PF11716">
    <property type="entry name" value="MDMPI_N"/>
    <property type="match status" value="1"/>
</dbReference>
<dbReference type="InterPro" id="IPR017517">
    <property type="entry name" value="Maleyloyr_isom"/>
</dbReference>
<dbReference type="Proteomes" id="UP001164693">
    <property type="component" value="Chromosome"/>
</dbReference>
<dbReference type="InterPro" id="IPR034660">
    <property type="entry name" value="DinB/YfiT-like"/>
</dbReference>
<keyword evidence="2" id="KW-0413">Isomerase</keyword>
<sequence length="241" mass="25626">MTTPTAVLAALRDSSAALVRGISAEAWSDADVRAPSLLPGWSRAHVLTHLARNADGIFATVTGALRGERVPRYPHGPQGRNADIEAGAERSAETLLADVRSSADALDRLFGEVAGTDGWQLQCDDRTIGAYLTARWREVEIHRVDLAGSYTADRWPAEFVDYLLPLLVESLADRATGALRVTVTDAGSRSAGLPGTSWSVDGPGAVQQVSGPDWALLAWALGRPAATEGALDSMPELSRWT</sequence>
<gene>
    <name evidence="2" type="ORF">M6B22_09900</name>
</gene>
<dbReference type="EMBL" id="CP097463">
    <property type="protein sequence ID" value="WAX59050.1"/>
    <property type="molecule type" value="Genomic_DNA"/>
</dbReference>
<reference evidence="2" key="1">
    <citation type="submission" date="2022-05" db="EMBL/GenBank/DDBJ databases">
        <title>Jatrophihabitans sp. SB3-54 whole genome sequence.</title>
        <authorList>
            <person name="Suh M.K."/>
            <person name="Eom M.K."/>
            <person name="Kim J.S."/>
            <person name="Kim H.S."/>
            <person name="Do H.E."/>
            <person name="Shin Y.K."/>
            <person name="Lee J.-S."/>
        </authorList>
    </citation>
    <scope>NUCLEOTIDE SEQUENCE</scope>
    <source>
        <strain evidence="2">SB3-54</strain>
    </source>
</reference>
<keyword evidence="3" id="KW-1185">Reference proteome</keyword>
<feature type="domain" description="Mycothiol-dependent maleylpyruvate isomerase metal-binding" evidence="1">
    <location>
        <begin position="11"/>
        <end position="147"/>
    </location>
</feature>
<dbReference type="RefSeq" id="WP_269445591.1">
    <property type="nucleotide sequence ID" value="NZ_CP097463.1"/>
</dbReference>
<dbReference type="InterPro" id="IPR024344">
    <property type="entry name" value="MDMPI_metal-binding"/>
</dbReference>
<name>A0ABY7K2H1_9ACTN</name>
<dbReference type="GO" id="GO:0016853">
    <property type="term" value="F:isomerase activity"/>
    <property type="evidence" value="ECO:0007669"/>
    <property type="project" value="UniProtKB-KW"/>
</dbReference>